<organism evidence="2">
    <name type="scientific">Microvirga ossetica</name>
    <dbReference type="NCBI Taxonomy" id="1882682"/>
    <lineage>
        <taxon>Bacteria</taxon>
        <taxon>Pseudomonadati</taxon>
        <taxon>Pseudomonadota</taxon>
        <taxon>Alphaproteobacteria</taxon>
        <taxon>Hyphomicrobiales</taxon>
        <taxon>Methylobacteriaceae</taxon>
        <taxon>Microvirga</taxon>
    </lineage>
</organism>
<gene>
    <name evidence="2" type="ORF">BB934_23560</name>
</gene>
<feature type="region of interest" description="Disordered" evidence="1">
    <location>
        <begin position="69"/>
        <end position="91"/>
    </location>
</feature>
<name>A0A1B2ELL9_9HYPH</name>
<sequence>MTDEEIEVVAEELAKAGGVSWYPGRTRGALLRPVSERYRDRARLAIAALDRLRAVNGPSDLQEPALEALSASKEQSAEHPEDIRPGATVVYRPPGDQRAITCRVERVEEGRAYLVPAPRADVGWVSLDNLMPFKTETQAKDEK</sequence>
<evidence type="ECO:0000256" key="1">
    <source>
        <dbReference type="SAM" id="MobiDB-lite"/>
    </source>
</evidence>
<accession>A0A1B2ELL9</accession>
<protein>
    <submittedName>
        <fullName evidence="2">Uncharacterized protein</fullName>
    </submittedName>
</protein>
<evidence type="ECO:0000313" key="2">
    <source>
        <dbReference type="EMBL" id="ANY80839.1"/>
    </source>
</evidence>
<dbReference type="RefSeq" id="WP_173909489.1">
    <property type="nucleotide sequence ID" value="NZ_CP016616.1"/>
</dbReference>
<dbReference type="EMBL" id="CP016616">
    <property type="protein sequence ID" value="ANY80839.1"/>
    <property type="molecule type" value="Genomic_DNA"/>
</dbReference>
<reference evidence="2" key="1">
    <citation type="submission" date="2016-07" db="EMBL/GenBank/DDBJ databases">
        <title>Microvirga ossetica sp. nov. a new species of rhizobia isolated from root nodules of the legume species Vicia alpestris Steven originated from North Ossetia region in the Caucasus.</title>
        <authorList>
            <person name="Safronova V.I."/>
            <person name="Kuznetsova I.G."/>
            <person name="Sazanova A.L."/>
            <person name="Belimov A."/>
            <person name="Andronov E."/>
            <person name="Osledkin Y.S."/>
            <person name="Onishchuk O.P."/>
            <person name="Kurchak O.N."/>
            <person name="Shaposhnikov A.I."/>
            <person name="Willems A."/>
            <person name="Tikhonovich I.A."/>
        </authorList>
    </citation>
    <scope>NUCLEOTIDE SEQUENCE [LARGE SCALE GENOMIC DNA]</scope>
    <source>
        <strain evidence="2">V5/3M</strain>
    </source>
</reference>
<dbReference type="AlphaFoldDB" id="A0A1B2ELL9"/>
<dbReference type="KEGG" id="moc:BB934_23560"/>
<proteinExistence type="predicted"/>
<feature type="compositionally biased region" description="Basic and acidic residues" evidence="1">
    <location>
        <begin position="75"/>
        <end position="84"/>
    </location>
</feature>